<evidence type="ECO:0000256" key="2">
    <source>
        <dbReference type="ARBA" id="ARBA00022603"/>
    </source>
</evidence>
<dbReference type="InterPro" id="IPR036074">
    <property type="entry name" value="CbiD_sf"/>
</dbReference>
<evidence type="ECO:0000256" key="4">
    <source>
        <dbReference type="ARBA" id="ARBA00022691"/>
    </source>
</evidence>
<comment type="caution">
    <text evidence="6">The sequence shown here is derived from an EMBL/GenBank/DDBJ whole genome shotgun (WGS) entry which is preliminary data.</text>
</comment>
<dbReference type="GO" id="GO:0032259">
    <property type="term" value="P:methylation"/>
    <property type="evidence" value="ECO:0007669"/>
    <property type="project" value="UniProtKB-KW"/>
</dbReference>
<proteinExistence type="inferred from homology"/>
<keyword evidence="7" id="KW-1185">Reference proteome</keyword>
<dbReference type="Pfam" id="PF01888">
    <property type="entry name" value="CbiD"/>
    <property type="match status" value="1"/>
</dbReference>
<keyword evidence="3 5" id="KW-0808">Transferase</keyword>
<keyword evidence="1 5" id="KW-0169">Cobalamin biosynthesis</keyword>
<comment type="pathway">
    <text evidence="5">Cofactor biosynthesis; adenosylcobalamin biosynthesis; cob(II)yrinate a,c-diamide from sirohydrochlorin (anaerobic route): step 6/10.</text>
</comment>
<dbReference type="GO" id="GO:0008168">
    <property type="term" value="F:methyltransferase activity"/>
    <property type="evidence" value="ECO:0007669"/>
    <property type="project" value="UniProtKB-UniRule"/>
</dbReference>
<keyword evidence="4 5" id="KW-0949">S-adenosyl-L-methionine</keyword>
<dbReference type="EMBL" id="BMNY01000001">
    <property type="protein sequence ID" value="GGM74776.1"/>
    <property type="molecule type" value="Genomic_DNA"/>
</dbReference>
<evidence type="ECO:0000313" key="6">
    <source>
        <dbReference type="EMBL" id="GGM74776.1"/>
    </source>
</evidence>
<sequence>MRDPLAKFGLTTGTCAAAASKAATLLLQGTRVERVVVPTPIGLRVEVPVNGLSVLPSCSAAASVRKFSGDNPDTLDGRLIVAVARPDGSGGVRVRGGRGVGIVTSHALPVPPGESAINPVPRRMIEEAVLEAMPGGGVAITILVPGGAEVAKKTLNPRVGVEGGISVLGTTGIEEPVSNEAYSGHIRRMVVSARCVSDTLVVCPGNTSEKIARETLGVLPEAVIVTGDRVDTALDEAQKREFSRVVILGMPGKLSKLAAGLFNTHSRLGDARMETIAALAAAAGLHAEGVRSILACRNTEEAFRIVSGAGLEREVAGMLCRRIRERVKERYPGIGAVDVYLHSPQGSLMGSSAEEVLH</sequence>
<comment type="similarity">
    <text evidence="5">Belongs to the CbiD family.</text>
</comment>
<dbReference type="EC" id="2.1.1.195" evidence="5"/>
<dbReference type="AlphaFoldDB" id="A0AA37F9P7"/>
<dbReference type="PIRSF" id="PIRSF026782">
    <property type="entry name" value="CbiD"/>
    <property type="match status" value="1"/>
</dbReference>
<dbReference type="Proteomes" id="UP000632195">
    <property type="component" value="Unassembled WGS sequence"/>
</dbReference>
<dbReference type="InterPro" id="IPR002748">
    <property type="entry name" value="CbiD"/>
</dbReference>
<evidence type="ECO:0000313" key="7">
    <source>
        <dbReference type="Proteomes" id="UP000632195"/>
    </source>
</evidence>
<accession>A0AA37F9P7</accession>
<gene>
    <name evidence="5 6" type="primary">cbiD</name>
    <name evidence="6" type="ORF">GCM10007108_10930</name>
</gene>
<dbReference type="RefSeq" id="WP_188680966.1">
    <property type="nucleotide sequence ID" value="NZ_BMNY01000001.1"/>
</dbReference>
<evidence type="ECO:0000256" key="5">
    <source>
        <dbReference type="HAMAP-Rule" id="MF_00787"/>
    </source>
</evidence>
<dbReference type="NCBIfam" id="TIGR00312">
    <property type="entry name" value="cbiD"/>
    <property type="match status" value="1"/>
</dbReference>
<name>A0AA37F9P7_9ARCH</name>
<reference evidence="6" key="1">
    <citation type="journal article" date="2014" name="Int. J. Syst. Evol. Microbiol.">
        <title>Complete genome sequence of Corynebacterium casei LMG S-19264T (=DSM 44701T), isolated from a smear-ripened cheese.</title>
        <authorList>
            <consortium name="US DOE Joint Genome Institute (JGI-PGF)"/>
            <person name="Walter F."/>
            <person name="Albersmeier A."/>
            <person name="Kalinowski J."/>
            <person name="Ruckert C."/>
        </authorList>
    </citation>
    <scope>NUCLEOTIDE SEQUENCE</scope>
    <source>
        <strain evidence="6">JCM 13583</strain>
    </source>
</reference>
<evidence type="ECO:0000256" key="1">
    <source>
        <dbReference type="ARBA" id="ARBA00022573"/>
    </source>
</evidence>
<dbReference type="Gene3D" id="3.30.2110.10">
    <property type="entry name" value="CbiD-like"/>
    <property type="match status" value="1"/>
</dbReference>
<comment type="catalytic activity">
    <reaction evidence="5">
        <text>Co-precorrin-5B + S-adenosyl-L-methionine = Co-precorrin-6A + S-adenosyl-L-homocysteine</text>
        <dbReference type="Rhea" id="RHEA:26285"/>
        <dbReference type="ChEBI" id="CHEBI:57856"/>
        <dbReference type="ChEBI" id="CHEBI:59789"/>
        <dbReference type="ChEBI" id="CHEBI:60063"/>
        <dbReference type="ChEBI" id="CHEBI:60064"/>
        <dbReference type="EC" id="2.1.1.195"/>
    </reaction>
</comment>
<dbReference type="GO" id="GO:0019251">
    <property type="term" value="P:anaerobic cobalamin biosynthetic process"/>
    <property type="evidence" value="ECO:0007669"/>
    <property type="project" value="UniProtKB-UniRule"/>
</dbReference>
<evidence type="ECO:0000256" key="3">
    <source>
        <dbReference type="ARBA" id="ARBA00022679"/>
    </source>
</evidence>
<dbReference type="PANTHER" id="PTHR35863:SF1">
    <property type="entry name" value="COBALT-PRECORRIN-5B C(1)-METHYLTRANSFERASE"/>
    <property type="match status" value="1"/>
</dbReference>
<reference evidence="6" key="2">
    <citation type="submission" date="2022-09" db="EMBL/GenBank/DDBJ databases">
        <authorList>
            <person name="Sun Q."/>
            <person name="Ohkuma M."/>
        </authorList>
    </citation>
    <scope>NUCLEOTIDE SEQUENCE</scope>
    <source>
        <strain evidence="6">JCM 13583</strain>
    </source>
</reference>
<comment type="function">
    <text evidence="5">Catalyzes the methylation of C-1 in cobalt-precorrin-5B to form cobalt-precorrin-6A.</text>
</comment>
<protein>
    <recommendedName>
        <fullName evidence="5">Cobalt-precorrin-5B C(1)-methyltransferase</fullName>
        <ecNumber evidence="5">2.1.1.195</ecNumber>
    </recommendedName>
    <alternativeName>
        <fullName evidence="5">Cobalt-precorrin-6A synthase</fullName>
    </alternativeName>
</protein>
<dbReference type="HAMAP" id="MF_00787">
    <property type="entry name" value="CbiD"/>
    <property type="match status" value="1"/>
</dbReference>
<organism evidence="6 7">
    <name type="scientific">Thermogymnomonas acidicola</name>
    <dbReference type="NCBI Taxonomy" id="399579"/>
    <lineage>
        <taxon>Archaea</taxon>
        <taxon>Methanobacteriati</taxon>
        <taxon>Thermoplasmatota</taxon>
        <taxon>Thermoplasmata</taxon>
        <taxon>Thermoplasmatales</taxon>
        <taxon>Thermogymnomonas</taxon>
    </lineage>
</organism>
<dbReference type="PANTHER" id="PTHR35863">
    <property type="entry name" value="COBALT-PRECORRIN-5B C(1)-METHYLTRANSFERASE"/>
    <property type="match status" value="1"/>
</dbReference>
<keyword evidence="2 5" id="KW-0489">Methyltransferase</keyword>
<dbReference type="SUPFAM" id="SSF111342">
    <property type="entry name" value="CbiD-like"/>
    <property type="match status" value="1"/>
</dbReference>